<dbReference type="GO" id="GO:0006355">
    <property type="term" value="P:regulation of DNA-templated transcription"/>
    <property type="evidence" value="ECO:0007669"/>
    <property type="project" value="InterPro"/>
</dbReference>
<evidence type="ECO:0000313" key="5">
    <source>
        <dbReference type="EMBL" id="TCO57184.1"/>
    </source>
</evidence>
<sequence>MTKTTAGLPVETLDVPLLVDAARFALSRVTVSPQQLSAHLLVDPYTALWLLDDLARWRVVSVARGGSSARQVLIIPAHETTVVSAITRHAGIPPTPNPLEPLTHPGLTVQHRAVLDHLAEGDSNREIATALHLSRDTVRTHVAHLCERLSARNRTHLVTVAHTHGLLPNPHLMSEKDERE</sequence>
<reference evidence="5 6" key="1">
    <citation type="submission" date="2019-03" db="EMBL/GenBank/DDBJ databases">
        <title>Genomic Encyclopedia of Type Strains, Phase IV (KMG-IV): sequencing the most valuable type-strain genomes for metagenomic binning, comparative biology and taxonomic classification.</title>
        <authorList>
            <person name="Goeker M."/>
        </authorList>
    </citation>
    <scope>NUCLEOTIDE SEQUENCE [LARGE SCALE GENOMIC DNA]</scope>
    <source>
        <strain evidence="5 6">DSM 45934</strain>
    </source>
</reference>
<dbReference type="AlphaFoldDB" id="A0A4R2JDZ0"/>
<protein>
    <submittedName>
        <fullName evidence="5">Regulatory LuxR family protein</fullName>
    </submittedName>
</protein>
<dbReference type="PRINTS" id="PR00038">
    <property type="entry name" value="HTHLUXR"/>
</dbReference>
<dbReference type="InterPro" id="IPR036388">
    <property type="entry name" value="WH-like_DNA-bd_sf"/>
</dbReference>
<dbReference type="EMBL" id="SLWS01000006">
    <property type="protein sequence ID" value="TCO57184.1"/>
    <property type="molecule type" value="Genomic_DNA"/>
</dbReference>
<keyword evidence="1" id="KW-0805">Transcription regulation</keyword>
<organism evidence="5 6">
    <name type="scientific">Actinocrispum wychmicini</name>
    <dbReference type="NCBI Taxonomy" id="1213861"/>
    <lineage>
        <taxon>Bacteria</taxon>
        <taxon>Bacillati</taxon>
        <taxon>Actinomycetota</taxon>
        <taxon>Actinomycetes</taxon>
        <taxon>Pseudonocardiales</taxon>
        <taxon>Pseudonocardiaceae</taxon>
        <taxon>Actinocrispum</taxon>
    </lineage>
</organism>
<dbReference type="Pfam" id="PF00196">
    <property type="entry name" value="GerE"/>
    <property type="match status" value="1"/>
</dbReference>
<keyword evidence="6" id="KW-1185">Reference proteome</keyword>
<evidence type="ECO:0000256" key="3">
    <source>
        <dbReference type="ARBA" id="ARBA00023163"/>
    </source>
</evidence>
<dbReference type="OrthoDB" id="46486at2"/>
<evidence type="ECO:0000259" key="4">
    <source>
        <dbReference type="PROSITE" id="PS50043"/>
    </source>
</evidence>
<proteinExistence type="predicted"/>
<dbReference type="PANTHER" id="PTHR44688">
    <property type="entry name" value="DNA-BINDING TRANSCRIPTIONAL ACTIVATOR DEVR_DOSR"/>
    <property type="match status" value="1"/>
</dbReference>
<dbReference type="CDD" id="cd06170">
    <property type="entry name" value="LuxR_C_like"/>
    <property type="match status" value="1"/>
</dbReference>
<dbReference type="PANTHER" id="PTHR44688:SF16">
    <property type="entry name" value="DNA-BINDING TRANSCRIPTIONAL ACTIVATOR DEVR_DOSR"/>
    <property type="match status" value="1"/>
</dbReference>
<feature type="domain" description="HTH luxR-type" evidence="4">
    <location>
        <begin position="100"/>
        <end position="165"/>
    </location>
</feature>
<keyword evidence="3" id="KW-0804">Transcription</keyword>
<evidence type="ECO:0000313" key="6">
    <source>
        <dbReference type="Proteomes" id="UP000295680"/>
    </source>
</evidence>
<accession>A0A4R2JDZ0</accession>
<name>A0A4R2JDZ0_9PSEU</name>
<comment type="caution">
    <text evidence="5">The sequence shown here is derived from an EMBL/GenBank/DDBJ whole genome shotgun (WGS) entry which is preliminary data.</text>
</comment>
<evidence type="ECO:0000256" key="2">
    <source>
        <dbReference type="ARBA" id="ARBA00023125"/>
    </source>
</evidence>
<dbReference type="PROSITE" id="PS00622">
    <property type="entry name" value="HTH_LUXR_1"/>
    <property type="match status" value="1"/>
</dbReference>
<dbReference type="InterPro" id="IPR000792">
    <property type="entry name" value="Tscrpt_reg_LuxR_C"/>
</dbReference>
<dbReference type="Proteomes" id="UP000295680">
    <property type="component" value="Unassembled WGS sequence"/>
</dbReference>
<keyword evidence="2" id="KW-0238">DNA-binding</keyword>
<gene>
    <name evidence="5" type="ORF">EV192_106661</name>
</gene>
<evidence type="ECO:0000256" key="1">
    <source>
        <dbReference type="ARBA" id="ARBA00023015"/>
    </source>
</evidence>
<dbReference type="GO" id="GO:0003677">
    <property type="term" value="F:DNA binding"/>
    <property type="evidence" value="ECO:0007669"/>
    <property type="project" value="UniProtKB-KW"/>
</dbReference>
<dbReference type="Gene3D" id="1.10.10.10">
    <property type="entry name" value="Winged helix-like DNA-binding domain superfamily/Winged helix DNA-binding domain"/>
    <property type="match status" value="1"/>
</dbReference>
<dbReference type="RefSeq" id="WP_132121020.1">
    <property type="nucleotide sequence ID" value="NZ_SLWS01000006.1"/>
</dbReference>
<dbReference type="PROSITE" id="PS50043">
    <property type="entry name" value="HTH_LUXR_2"/>
    <property type="match status" value="1"/>
</dbReference>
<dbReference type="SUPFAM" id="SSF46894">
    <property type="entry name" value="C-terminal effector domain of the bipartite response regulators"/>
    <property type="match status" value="1"/>
</dbReference>
<dbReference type="InterPro" id="IPR016032">
    <property type="entry name" value="Sig_transdc_resp-reg_C-effctor"/>
</dbReference>
<dbReference type="SMART" id="SM00421">
    <property type="entry name" value="HTH_LUXR"/>
    <property type="match status" value="1"/>
</dbReference>